<dbReference type="EC" id="3.4.-.-" evidence="8"/>
<dbReference type="AlphaFoldDB" id="C5BYG5"/>
<evidence type="ECO:0000313" key="11">
    <source>
        <dbReference type="Proteomes" id="UP000007962"/>
    </source>
</evidence>
<keyword evidence="7" id="KW-0456">Lyase</keyword>
<dbReference type="InterPro" id="IPR036590">
    <property type="entry name" value="SRAP-like"/>
</dbReference>
<evidence type="ECO:0000313" key="10">
    <source>
        <dbReference type="EMBL" id="ACQ81065.1"/>
    </source>
</evidence>
<dbReference type="InterPro" id="IPR003738">
    <property type="entry name" value="SRAP"/>
</dbReference>
<dbReference type="GO" id="GO:0016829">
    <property type="term" value="F:lyase activity"/>
    <property type="evidence" value="ECO:0007669"/>
    <property type="project" value="UniProtKB-KW"/>
</dbReference>
<evidence type="ECO:0000256" key="1">
    <source>
        <dbReference type="ARBA" id="ARBA00008136"/>
    </source>
</evidence>
<evidence type="ECO:0000256" key="3">
    <source>
        <dbReference type="ARBA" id="ARBA00022763"/>
    </source>
</evidence>
<evidence type="ECO:0000256" key="8">
    <source>
        <dbReference type="RuleBase" id="RU364100"/>
    </source>
</evidence>
<evidence type="ECO:0000256" key="2">
    <source>
        <dbReference type="ARBA" id="ARBA00022670"/>
    </source>
</evidence>
<keyword evidence="11" id="KW-1185">Reference proteome</keyword>
<feature type="compositionally biased region" description="Gly residues" evidence="9">
    <location>
        <begin position="58"/>
        <end position="69"/>
    </location>
</feature>
<gene>
    <name evidence="10" type="ordered locus">Bcav_2820</name>
</gene>
<organism evidence="10 11">
    <name type="scientific">Beutenbergia cavernae (strain ATCC BAA-8 / DSM 12333 / CCUG 43141 / JCM 11478 / NBRC 16432 / NCIMB 13614 / HKI 0122)</name>
    <dbReference type="NCBI Taxonomy" id="471853"/>
    <lineage>
        <taxon>Bacteria</taxon>
        <taxon>Bacillati</taxon>
        <taxon>Actinomycetota</taxon>
        <taxon>Actinomycetes</taxon>
        <taxon>Micrococcales</taxon>
        <taxon>Beutenbergiaceae</taxon>
        <taxon>Beutenbergia</taxon>
    </lineage>
</organism>
<proteinExistence type="inferred from homology"/>
<dbReference type="PANTHER" id="PTHR13604">
    <property type="entry name" value="DC12-RELATED"/>
    <property type="match status" value="1"/>
</dbReference>
<dbReference type="eggNOG" id="COG2135">
    <property type="taxonomic scope" value="Bacteria"/>
</dbReference>
<dbReference type="STRING" id="471853.Bcav_2820"/>
<evidence type="ECO:0000256" key="9">
    <source>
        <dbReference type="SAM" id="MobiDB-lite"/>
    </source>
</evidence>
<keyword evidence="3" id="KW-0227">DNA damage</keyword>
<dbReference type="Pfam" id="PF02586">
    <property type="entry name" value="SRAP"/>
    <property type="match status" value="1"/>
</dbReference>
<keyword evidence="4 8" id="KW-0378">Hydrolase</keyword>
<name>C5BYG5_BEUC1</name>
<dbReference type="GO" id="GO:0106300">
    <property type="term" value="P:protein-DNA covalent cross-linking repair"/>
    <property type="evidence" value="ECO:0007669"/>
    <property type="project" value="InterPro"/>
</dbReference>
<feature type="region of interest" description="Disordered" evidence="9">
    <location>
        <begin position="30"/>
        <end position="70"/>
    </location>
</feature>
<dbReference type="OrthoDB" id="9782620at2"/>
<dbReference type="GO" id="GO:0008233">
    <property type="term" value="F:peptidase activity"/>
    <property type="evidence" value="ECO:0007669"/>
    <property type="project" value="UniProtKB-KW"/>
</dbReference>
<evidence type="ECO:0000256" key="7">
    <source>
        <dbReference type="ARBA" id="ARBA00023239"/>
    </source>
</evidence>
<dbReference type="GO" id="GO:0003697">
    <property type="term" value="F:single-stranded DNA binding"/>
    <property type="evidence" value="ECO:0007669"/>
    <property type="project" value="InterPro"/>
</dbReference>
<keyword evidence="5" id="KW-0190">Covalent protein-DNA linkage</keyword>
<dbReference type="Gene3D" id="3.90.1680.10">
    <property type="entry name" value="SOS response associated peptidase-like"/>
    <property type="match status" value="1"/>
</dbReference>
<dbReference type="Proteomes" id="UP000007962">
    <property type="component" value="Chromosome"/>
</dbReference>
<comment type="similarity">
    <text evidence="1 8">Belongs to the SOS response-associated peptidase family.</text>
</comment>
<keyword evidence="2 8" id="KW-0645">Protease</keyword>
<dbReference type="PANTHER" id="PTHR13604:SF0">
    <property type="entry name" value="ABASIC SITE PROCESSING PROTEIN HMCES"/>
    <property type="match status" value="1"/>
</dbReference>
<accession>C5BYG5</accession>
<sequence length="256" mass="27792">MCGRYAQFRAAQELADAFDVDEIMDDAEELEPSWNVAPTDGVRTILDRAPKPPEGADDGGSSGAAGGGTDRTREMHLARWGLVPGWAKDLKVGSRMFNARLESLAEKPAFAKSLATRRCLVPADGYFEWQKHEAAGGGKPTKTPFFIHSTDGAPLAFAGLYAFWRDRSKADDDPARWVLSTTVVTTQARDGLEAIHDREPAVLAPDVVEAWLDPALTDPAEVLALLETPPPPLEWYEVSARVGSVRNNGPELVDPV</sequence>
<evidence type="ECO:0000256" key="4">
    <source>
        <dbReference type="ARBA" id="ARBA00022801"/>
    </source>
</evidence>
<protein>
    <recommendedName>
        <fullName evidence="8">Abasic site processing protein</fullName>
        <ecNumber evidence="8">3.4.-.-</ecNumber>
    </recommendedName>
</protein>
<keyword evidence="6" id="KW-0238">DNA-binding</keyword>
<dbReference type="HOGENOM" id="CLU_035990_6_2_11"/>
<reference evidence="10 11" key="1">
    <citation type="journal article" date="2009" name="Stand. Genomic Sci.">
        <title>Complete genome sequence of Beutenbergia cavernae type strain (HKI 0122).</title>
        <authorList>
            <person name="Land M."/>
            <person name="Pukall R."/>
            <person name="Abt B."/>
            <person name="Goker M."/>
            <person name="Rohde M."/>
            <person name="Glavina Del Rio T."/>
            <person name="Tice H."/>
            <person name="Copeland A."/>
            <person name="Cheng J.F."/>
            <person name="Lucas S."/>
            <person name="Chen F."/>
            <person name="Nolan M."/>
            <person name="Bruce D."/>
            <person name="Goodwin L."/>
            <person name="Pitluck S."/>
            <person name="Ivanova N."/>
            <person name="Mavromatis K."/>
            <person name="Ovchinnikova G."/>
            <person name="Pati A."/>
            <person name="Chen A."/>
            <person name="Palaniappan K."/>
            <person name="Hauser L."/>
            <person name="Chang Y.J."/>
            <person name="Jefferies C.C."/>
            <person name="Saunders E."/>
            <person name="Brettin T."/>
            <person name="Detter J.C."/>
            <person name="Han C."/>
            <person name="Chain P."/>
            <person name="Bristow J."/>
            <person name="Eisen J.A."/>
            <person name="Markowitz V."/>
            <person name="Hugenholtz P."/>
            <person name="Kyrpides N.C."/>
            <person name="Klenk H.P."/>
            <person name="Lapidus A."/>
        </authorList>
    </citation>
    <scope>NUCLEOTIDE SEQUENCE [LARGE SCALE GENOMIC DNA]</scope>
    <source>
        <strain evidence="11">ATCC BAA-8 / DSM 12333 / NBRC 16432</strain>
    </source>
</reference>
<evidence type="ECO:0000256" key="6">
    <source>
        <dbReference type="ARBA" id="ARBA00023125"/>
    </source>
</evidence>
<evidence type="ECO:0000256" key="5">
    <source>
        <dbReference type="ARBA" id="ARBA00023124"/>
    </source>
</evidence>
<dbReference type="RefSeq" id="WP_015883305.1">
    <property type="nucleotide sequence ID" value="NC_012669.1"/>
</dbReference>
<dbReference type="GO" id="GO:0006508">
    <property type="term" value="P:proteolysis"/>
    <property type="evidence" value="ECO:0007669"/>
    <property type="project" value="UniProtKB-KW"/>
</dbReference>
<dbReference type="EMBL" id="CP001618">
    <property type="protein sequence ID" value="ACQ81065.1"/>
    <property type="molecule type" value="Genomic_DNA"/>
</dbReference>
<dbReference type="KEGG" id="bcv:Bcav_2820"/>
<dbReference type="SUPFAM" id="SSF143081">
    <property type="entry name" value="BB1717-like"/>
    <property type="match status" value="1"/>
</dbReference>